<dbReference type="Gene3D" id="3.40.50.720">
    <property type="entry name" value="NAD(P)-binding Rossmann-like Domain"/>
    <property type="match status" value="1"/>
</dbReference>
<dbReference type="RefSeq" id="WP_251945449.1">
    <property type="nucleotide sequence ID" value="NZ_JAMRYM010000034.1"/>
</dbReference>
<protein>
    <submittedName>
        <fullName evidence="4">SDR family oxidoreductase</fullName>
    </submittedName>
</protein>
<dbReference type="CDD" id="cd05233">
    <property type="entry name" value="SDR_c"/>
    <property type="match status" value="1"/>
</dbReference>
<dbReference type="InterPro" id="IPR036291">
    <property type="entry name" value="NAD(P)-bd_dom_sf"/>
</dbReference>
<evidence type="ECO:0000256" key="2">
    <source>
        <dbReference type="RuleBase" id="RU000363"/>
    </source>
</evidence>
<feature type="compositionally biased region" description="Basic and acidic residues" evidence="3">
    <location>
        <begin position="255"/>
        <end position="269"/>
    </location>
</feature>
<evidence type="ECO:0000313" key="5">
    <source>
        <dbReference type="Proteomes" id="UP001155240"/>
    </source>
</evidence>
<dbReference type="SUPFAM" id="SSF51735">
    <property type="entry name" value="NAD(P)-binding Rossmann-fold domains"/>
    <property type="match status" value="1"/>
</dbReference>
<dbReference type="GO" id="GO:0032787">
    <property type="term" value="P:monocarboxylic acid metabolic process"/>
    <property type="evidence" value="ECO:0007669"/>
    <property type="project" value="UniProtKB-ARBA"/>
</dbReference>
<feature type="region of interest" description="Disordered" evidence="3">
    <location>
        <begin position="251"/>
        <end position="276"/>
    </location>
</feature>
<gene>
    <name evidence="4" type="ORF">NB037_09695</name>
</gene>
<evidence type="ECO:0000256" key="1">
    <source>
        <dbReference type="ARBA" id="ARBA00006484"/>
    </source>
</evidence>
<dbReference type="Pfam" id="PF00106">
    <property type="entry name" value="adh_short"/>
    <property type="match status" value="1"/>
</dbReference>
<reference evidence="4" key="1">
    <citation type="submission" date="2022-06" db="EMBL/GenBank/DDBJ databases">
        <title>Whole genome shotgun sequencing (WGS) of Rathayibacter sp. ZW T2_19, isolated from stored onions (Allium cepa).</title>
        <authorList>
            <person name="Stoll D.A."/>
            <person name="Huch M."/>
        </authorList>
    </citation>
    <scope>NUCLEOTIDE SEQUENCE</scope>
    <source>
        <strain evidence="4">ZW T2_19</strain>
    </source>
</reference>
<organism evidence="4 5">
    <name type="scientific">Rathayibacter rubneri</name>
    <dbReference type="NCBI Taxonomy" id="2950106"/>
    <lineage>
        <taxon>Bacteria</taxon>
        <taxon>Bacillati</taxon>
        <taxon>Actinomycetota</taxon>
        <taxon>Actinomycetes</taxon>
        <taxon>Micrococcales</taxon>
        <taxon>Microbacteriaceae</taxon>
        <taxon>Rathayibacter</taxon>
    </lineage>
</organism>
<dbReference type="AlphaFoldDB" id="A0A9X2IT70"/>
<dbReference type="PROSITE" id="PS00061">
    <property type="entry name" value="ADH_SHORT"/>
    <property type="match status" value="1"/>
</dbReference>
<comment type="caution">
    <text evidence="4">The sequence shown here is derived from an EMBL/GenBank/DDBJ whole genome shotgun (WGS) entry which is preliminary data.</text>
</comment>
<evidence type="ECO:0000313" key="4">
    <source>
        <dbReference type="EMBL" id="MCM6762687.1"/>
    </source>
</evidence>
<keyword evidence="5" id="KW-1185">Reference proteome</keyword>
<dbReference type="PRINTS" id="PR00081">
    <property type="entry name" value="GDHRDH"/>
</dbReference>
<dbReference type="PRINTS" id="PR00080">
    <property type="entry name" value="SDRFAMILY"/>
</dbReference>
<evidence type="ECO:0000256" key="3">
    <source>
        <dbReference type="SAM" id="MobiDB-lite"/>
    </source>
</evidence>
<dbReference type="InterPro" id="IPR050259">
    <property type="entry name" value="SDR"/>
</dbReference>
<dbReference type="Proteomes" id="UP001155240">
    <property type="component" value="Unassembled WGS sequence"/>
</dbReference>
<dbReference type="InterPro" id="IPR002347">
    <property type="entry name" value="SDR_fam"/>
</dbReference>
<dbReference type="InterPro" id="IPR020904">
    <property type="entry name" value="Sc_DH/Rdtase_CS"/>
</dbReference>
<dbReference type="PANTHER" id="PTHR42879">
    <property type="entry name" value="3-OXOACYL-(ACYL-CARRIER-PROTEIN) REDUCTASE"/>
    <property type="match status" value="1"/>
</dbReference>
<accession>A0A9X2IT70</accession>
<sequence>MDLQLHGATAFVSGSTGGIGYAVAAALAAEGAAVTLNGRSEDRVAASVERLRAEVPGATVAGIAADFADAAAVTALIDELGDVDVLVNNVGEFAIAPFAGIDDETWQRYFEVNVLSGVRLSRALLPGMIERGRGRVLFVSSEAGVSVPADMIHYGVTKAAVIALANGLAKTTRGTAVTVNTVLGGPTWSDGVAAAVEGIAAAQGAPVDAVRASVIGGNTTTLLERFLDPAEIASLCTYLASPLASATNGAALRADGGRRRGGSERRGEHAPVGASR</sequence>
<dbReference type="EMBL" id="JAMRYM010000034">
    <property type="protein sequence ID" value="MCM6762687.1"/>
    <property type="molecule type" value="Genomic_DNA"/>
</dbReference>
<proteinExistence type="inferred from homology"/>
<name>A0A9X2IT70_9MICO</name>
<comment type="similarity">
    <text evidence="1 2">Belongs to the short-chain dehydrogenases/reductases (SDR) family.</text>
</comment>